<dbReference type="GO" id="GO:0004674">
    <property type="term" value="F:protein serine/threonine kinase activity"/>
    <property type="evidence" value="ECO:0007669"/>
    <property type="project" value="UniProtKB-EC"/>
</dbReference>
<accession>A0A812EAD0</accession>
<keyword evidence="4" id="KW-1185">Reference proteome</keyword>
<feature type="region of interest" description="Disordered" evidence="1">
    <location>
        <begin position="1235"/>
        <end position="1280"/>
    </location>
</feature>
<sequence>MYVNNDHDLSVCKREIQIAKTLSGHKNIIKYVESSITVTPNKVYEVLILLQYCRGHVMQMMSDRIGTGFSEKEVLNIFSDVCEAVSRLHHCQTPIIHRDLKVENILREDSGNYVLCDFGSATAKFLNPVQHGVSQVEEEIRRYTTLPYRAPEMVDLYGGKTITTKSDIWALGCLLYRLCFFSLPFGESALAIQSGNFTIPDNSRYSKELHSLIAYMLEVDPEKRPDIYQVSYVAFLLQSKDSPVPNMNCSPNPDIAKLPCPLTEQEFKQVKTTTFKTVTTPTIETTTVTPRQRPKGQAMPQSGALGLPVHTSVTSRKRPELPQTSPASNAVSPMQTFPQQGAVPPTPSSITTSHTASVVHQFDPRQHSAGQTTSSSYNQSQGPPVQQQQQQQQQQAPAQPQSQPLSQPTSTSQLASSANTTSMNPLQTQSIYMQQQQQHHQQQQQQQQQQQMQSVYNLQQSQMTPVSQVMPHPQQIIPAVGPPGGQAQFAAPASLPHQQKNNQLPSKQVTPPTSMQNQFCASGLPPVTMTRGQSQSSMVNTDGGAYTSPPTDLLLSDKSPVINRPVTHLLPLDAGGGGGAGKPKAVELPLTLTHQAKDPHQAAEHPVRNAGKLTTAKNDSQPLISITPPHSPPPPTRTSVKGHRRNVSDTSYITMGGKGSAFRSPNLSRPLSMDMSEWNPFGEDNFSSYTEDIIFGKEFDKIRRGSNSSKSSSTSKHVPGHRGSSHHHHHNQQQLQQRRHGRSSSDSSHSSLGVSTTSSNQDISCIVSRIVYNDVVKILERRASCICKGDNLKENVSITNFDDVVPKSPRRHSTGSADVALEHTKDLIDFNSETGGKSHDIFGGNTLIKVALGLASKKYKQLVDTDEKEEKKRPESKGKKLGSKPAVVQPKELVDSSSEDYQGGIINQGAADFSYQELDDEYGSRPSAVKPTKHKEGFESIEEYDASKNIRNFPSDHSISHYQVPEGQGDRIVGHEYGVKPLLDDDELEDTYANVGASQSSNLQTKRQTMSQENIGCEAGLMNSPFDEDVFAAAPFPIKSNTKRRPISAIITSSTSTALSSSSYLLEDVFAKAPFRSKLSNKLRGVSKRKRTSSSTHSLSTPHTPPTVNDDVFSKAPFSGKKTPSSIPTAPSSCAVTPDLEPPQPVPMFEPSQTVTPEMEFCSSPSQASSVPSSAGSQDVFGAVPFPDMSSVYPSTLQPHLSSSSEDIIKLSPPLDDQQSEDSFLLALCDAETSAEGPNHTCAESPSSEDEAFRQMAESSAARTSTQVATSTKHSKSSKSKFRRGLRDISSSAFSNMSYFDDELEHDDDRMHSEPAGTSPQVTSVMLIPLFTYCCNIIPLPQPNCFFFFFFSAVLLPPSLPPPNSAYTEL</sequence>
<evidence type="ECO:0000256" key="1">
    <source>
        <dbReference type="SAM" id="MobiDB-lite"/>
    </source>
</evidence>
<dbReference type="Proteomes" id="UP000597762">
    <property type="component" value="Unassembled WGS sequence"/>
</dbReference>
<dbReference type="EMBL" id="CAHIKZ030005227">
    <property type="protein sequence ID" value="CAE1321292.1"/>
    <property type="molecule type" value="Genomic_DNA"/>
</dbReference>
<dbReference type="Pfam" id="PF00069">
    <property type="entry name" value="Pkinase"/>
    <property type="match status" value="1"/>
</dbReference>
<evidence type="ECO:0000313" key="3">
    <source>
        <dbReference type="EMBL" id="CAE1321292.1"/>
    </source>
</evidence>
<dbReference type="OrthoDB" id="2018507at2759"/>
<keyword evidence="3" id="KW-0808">Transferase</keyword>
<feature type="compositionally biased region" description="Polar residues" evidence="1">
    <location>
        <begin position="1257"/>
        <end position="1269"/>
    </location>
</feature>
<proteinExistence type="predicted"/>
<dbReference type="PANTHER" id="PTHR47907:SF4">
    <property type="entry name" value="BMP-2-INDUCIBLE PROTEIN KINASE ISOFORM X1"/>
    <property type="match status" value="1"/>
</dbReference>
<protein>
    <submittedName>
        <fullName evidence="3">AAK</fullName>
        <ecNumber evidence="3">2.7.11.1</ecNumber>
    </submittedName>
</protein>
<feature type="domain" description="Protein kinase" evidence="2">
    <location>
        <begin position="1"/>
        <end position="236"/>
    </location>
</feature>
<evidence type="ECO:0000313" key="4">
    <source>
        <dbReference type="Proteomes" id="UP000597762"/>
    </source>
</evidence>
<feature type="compositionally biased region" description="Polar residues" evidence="1">
    <location>
        <begin position="322"/>
        <end position="339"/>
    </location>
</feature>
<feature type="compositionally biased region" description="Low complexity" evidence="1">
    <location>
        <begin position="744"/>
        <end position="758"/>
    </location>
</feature>
<feature type="compositionally biased region" description="Polar residues" evidence="1">
    <location>
        <begin position="497"/>
        <end position="520"/>
    </location>
</feature>
<dbReference type="InterPro" id="IPR051744">
    <property type="entry name" value="AP2_assoc_SerThr_kinase"/>
</dbReference>
<feature type="region of interest" description="Disordered" evidence="1">
    <location>
        <begin position="703"/>
        <end position="758"/>
    </location>
</feature>
<dbReference type="SMART" id="SM00220">
    <property type="entry name" value="S_TKc"/>
    <property type="match status" value="1"/>
</dbReference>
<feature type="region of interest" description="Disordered" evidence="1">
    <location>
        <begin position="284"/>
        <end position="421"/>
    </location>
</feature>
<feature type="compositionally biased region" description="Polar residues" evidence="1">
    <location>
        <begin position="530"/>
        <end position="540"/>
    </location>
</feature>
<feature type="compositionally biased region" description="Low complexity" evidence="1">
    <location>
        <begin position="379"/>
        <end position="414"/>
    </location>
</feature>
<evidence type="ECO:0000259" key="2">
    <source>
        <dbReference type="PROSITE" id="PS50011"/>
    </source>
</evidence>
<dbReference type="GO" id="GO:0005524">
    <property type="term" value="F:ATP binding"/>
    <property type="evidence" value="ECO:0007669"/>
    <property type="project" value="InterPro"/>
</dbReference>
<dbReference type="InterPro" id="IPR011009">
    <property type="entry name" value="Kinase-like_dom_sf"/>
</dbReference>
<feature type="region of interest" description="Disordered" evidence="1">
    <location>
        <begin position="1082"/>
        <end position="1132"/>
    </location>
</feature>
<name>A0A812EAD0_ACAPH</name>
<feature type="compositionally biased region" description="Basic residues" evidence="1">
    <location>
        <begin position="1082"/>
        <end position="1092"/>
    </location>
</feature>
<comment type="caution">
    <text evidence="3">The sequence shown here is derived from an EMBL/GenBank/DDBJ whole genome shotgun (WGS) entry which is preliminary data.</text>
</comment>
<feature type="region of interest" description="Disordered" evidence="1">
    <location>
        <begin position="619"/>
        <end position="646"/>
    </location>
</feature>
<feature type="region of interest" description="Disordered" evidence="1">
    <location>
        <begin position="863"/>
        <end position="894"/>
    </location>
</feature>
<feature type="compositionally biased region" description="Polar residues" evidence="1">
    <location>
        <begin position="1122"/>
        <end position="1132"/>
    </location>
</feature>
<dbReference type="PROSITE" id="PS50011">
    <property type="entry name" value="PROTEIN_KINASE_DOM"/>
    <property type="match status" value="1"/>
</dbReference>
<dbReference type="PANTHER" id="PTHR47907">
    <property type="entry name" value="PROTEIN KINASE DOMAIN-CONTAINING PROTEIN"/>
    <property type="match status" value="1"/>
</dbReference>
<feature type="compositionally biased region" description="Low complexity" evidence="1">
    <location>
        <begin position="706"/>
        <end position="716"/>
    </location>
</feature>
<dbReference type="SUPFAM" id="SSF56112">
    <property type="entry name" value="Protein kinase-like (PK-like)"/>
    <property type="match status" value="1"/>
</dbReference>
<feature type="compositionally biased region" description="Basic residues" evidence="1">
    <location>
        <begin position="718"/>
        <end position="742"/>
    </location>
</feature>
<organism evidence="3 4">
    <name type="scientific">Acanthosepion pharaonis</name>
    <name type="common">Pharaoh cuttlefish</name>
    <name type="synonym">Sepia pharaonis</name>
    <dbReference type="NCBI Taxonomy" id="158019"/>
    <lineage>
        <taxon>Eukaryota</taxon>
        <taxon>Metazoa</taxon>
        <taxon>Spiralia</taxon>
        <taxon>Lophotrochozoa</taxon>
        <taxon>Mollusca</taxon>
        <taxon>Cephalopoda</taxon>
        <taxon>Coleoidea</taxon>
        <taxon>Decapodiformes</taxon>
        <taxon>Sepiida</taxon>
        <taxon>Sepiina</taxon>
        <taxon>Sepiidae</taxon>
        <taxon>Acanthosepion</taxon>
    </lineage>
</organism>
<dbReference type="InterPro" id="IPR000719">
    <property type="entry name" value="Prot_kinase_dom"/>
</dbReference>
<dbReference type="Gene3D" id="1.10.510.10">
    <property type="entry name" value="Transferase(Phosphotransferase) domain 1"/>
    <property type="match status" value="1"/>
</dbReference>
<gene>
    <name evidence="3" type="ORF">SPHA_71397</name>
</gene>
<dbReference type="CDD" id="cd14037">
    <property type="entry name" value="STKc_NAK_like"/>
    <property type="match status" value="1"/>
</dbReference>
<feature type="region of interest" description="Disordered" evidence="1">
    <location>
        <begin position="497"/>
        <end position="550"/>
    </location>
</feature>
<dbReference type="EC" id="2.7.11.1" evidence="3"/>
<feature type="compositionally biased region" description="Polar residues" evidence="1">
    <location>
        <begin position="368"/>
        <end position="378"/>
    </location>
</feature>
<feature type="compositionally biased region" description="Basic and acidic residues" evidence="1">
    <location>
        <begin position="863"/>
        <end position="878"/>
    </location>
</feature>
<feature type="compositionally biased region" description="Low complexity" evidence="1">
    <location>
        <begin position="1093"/>
        <end position="1102"/>
    </location>
</feature>
<reference evidence="3" key="1">
    <citation type="submission" date="2021-01" db="EMBL/GenBank/DDBJ databases">
        <authorList>
            <person name="Li R."/>
            <person name="Bekaert M."/>
        </authorList>
    </citation>
    <scope>NUCLEOTIDE SEQUENCE</scope>
    <source>
        <strain evidence="3">Farmed</strain>
    </source>
</reference>